<accession>A0A183BL16</accession>
<reference evidence="3" key="1">
    <citation type="submission" date="2014-05" db="EMBL/GenBank/DDBJ databases">
        <title>The genome and life-stage specific transcriptomes of Globodera pallida elucidate key aspects of plant parasitism by a cyst nematode.</title>
        <authorList>
            <person name="Cotton J.A."/>
            <person name="Lilley C.J."/>
            <person name="Jones L.M."/>
            <person name="Kikuchi T."/>
            <person name="Reid A.J."/>
            <person name="Thorpe P."/>
            <person name="Tsai I.J."/>
            <person name="Beasley H."/>
            <person name="Blok V."/>
            <person name="Cock P.J.A."/>
            <person name="Van den Akker S.E."/>
            <person name="Holroyd N."/>
            <person name="Hunt M."/>
            <person name="Mantelin S."/>
            <person name="Naghra H."/>
            <person name="Pain A."/>
            <person name="Palomares-Rius J.E."/>
            <person name="Zarowiecki M."/>
            <person name="Berriman M."/>
            <person name="Jones J.T."/>
            <person name="Urwin P.E."/>
        </authorList>
    </citation>
    <scope>NUCLEOTIDE SEQUENCE [LARGE SCALE GENOMIC DNA]</scope>
    <source>
        <strain evidence="3">Lindley</strain>
    </source>
</reference>
<evidence type="ECO:0000259" key="2">
    <source>
        <dbReference type="Pfam" id="PF23672"/>
    </source>
</evidence>
<feature type="compositionally biased region" description="Polar residues" evidence="1">
    <location>
        <begin position="154"/>
        <end position="168"/>
    </location>
</feature>
<name>A0A183BL16_GLOPA</name>
<dbReference type="Pfam" id="PF23672">
    <property type="entry name" value="DUF7153"/>
    <property type="match status" value="1"/>
</dbReference>
<reference evidence="4" key="2">
    <citation type="submission" date="2016-06" db="UniProtKB">
        <authorList>
            <consortium name="WormBaseParasite"/>
        </authorList>
    </citation>
    <scope>IDENTIFICATION</scope>
</reference>
<evidence type="ECO:0000256" key="1">
    <source>
        <dbReference type="SAM" id="MobiDB-lite"/>
    </source>
</evidence>
<evidence type="ECO:0000313" key="4">
    <source>
        <dbReference type="WBParaSite" id="GPLIN_000129800"/>
    </source>
</evidence>
<dbReference type="Proteomes" id="UP000050741">
    <property type="component" value="Unassembled WGS sequence"/>
</dbReference>
<dbReference type="WBParaSite" id="GPLIN_000129800">
    <property type="protein sequence ID" value="GPLIN_000129800"/>
    <property type="gene ID" value="GPLIN_000129800"/>
</dbReference>
<protein>
    <submittedName>
        <fullName evidence="4">Protein XRI1</fullName>
    </submittedName>
</protein>
<feature type="domain" description="DUF7153" evidence="2">
    <location>
        <begin position="186"/>
        <end position="386"/>
    </location>
</feature>
<evidence type="ECO:0000313" key="3">
    <source>
        <dbReference type="Proteomes" id="UP000050741"/>
    </source>
</evidence>
<organism evidence="3 4">
    <name type="scientific">Globodera pallida</name>
    <name type="common">Potato cyst nematode worm</name>
    <name type="synonym">Heterodera pallida</name>
    <dbReference type="NCBI Taxonomy" id="36090"/>
    <lineage>
        <taxon>Eukaryota</taxon>
        <taxon>Metazoa</taxon>
        <taxon>Ecdysozoa</taxon>
        <taxon>Nematoda</taxon>
        <taxon>Chromadorea</taxon>
        <taxon>Rhabditida</taxon>
        <taxon>Tylenchina</taxon>
        <taxon>Tylenchomorpha</taxon>
        <taxon>Tylenchoidea</taxon>
        <taxon>Heteroderidae</taxon>
        <taxon>Heteroderinae</taxon>
        <taxon>Globodera</taxon>
    </lineage>
</organism>
<keyword evidence="3" id="KW-1185">Reference proteome</keyword>
<feature type="region of interest" description="Disordered" evidence="1">
    <location>
        <begin position="134"/>
        <end position="182"/>
    </location>
</feature>
<feature type="region of interest" description="Disordered" evidence="1">
    <location>
        <begin position="243"/>
        <end position="270"/>
    </location>
</feature>
<sequence>MRKKSFCRHFLVLTFANGSQFDHCQPSPFERNWQQTPLNFGDEKCFGHGFSDCNLLNLRRWKSVRISAIDAHSDLTLHKFVDLSFFDLMFSSKEVPLDFLDTNQNGEFWQLDSFEKGLYEELRTVKWEGLTPEESDHWMSDSSDQPANGRDEGSSSSIWGEYSTTTGEENAEDRDTDNSDDHSDLTLHKFVDLSFFDVMFSSKEVPSDFLDINQNGEFWQLDSFEKGLYEELKTVKWEGLTPEESDHWMSDSSDQPADCKDEGSSSSIWGEYSTTAGEENAEDRDTDNSGYILVGHPSGSQQQPTLPFVSDWNNWSSVRNLCATLPQKCTFRRLSFYRKRNGKCRYEFIVLIQVDNVTSFVDQISNCLNKAQSIPEKRAYIDLYQEIEFEVDLEVLQHLVEISKSINCVGRRLVVQFGDDHSTDTFSLTKQAMKKSLKRANLTEQDLTNNNNNGGGGGMGILWKNDRKNSRKMVKNLFTISTSYPQQPAELLQLVEGHHNNEKMAGQDVKVSLLFCEDFIRKCFCGSGDFCCFFVVAIALCGIPSLFAASDGPFHSLLGLFRPHPFCALFPPPSLPDILRRPN</sequence>
<dbReference type="AlphaFoldDB" id="A0A183BL16"/>
<dbReference type="InterPro" id="IPR055577">
    <property type="entry name" value="DUF7153"/>
</dbReference>
<proteinExistence type="predicted"/>